<evidence type="ECO:0000313" key="2">
    <source>
        <dbReference type="Proteomes" id="UP000317344"/>
    </source>
</evidence>
<dbReference type="KEGG" id="toy:FO059_06485"/>
<reference evidence="1 2" key="2">
    <citation type="submission" date="2019-07" db="EMBL/GenBank/DDBJ databases">
        <authorList>
            <person name="Huang Y."/>
        </authorList>
    </citation>
    <scope>NUCLEOTIDE SEQUENCE [LARGE SCALE GENOMIC DNA]</scope>
    <source>
        <strain evidence="1 2">HY188</strain>
    </source>
</reference>
<dbReference type="Gene3D" id="3.20.20.80">
    <property type="entry name" value="Glycosidases"/>
    <property type="match status" value="1"/>
</dbReference>
<dbReference type="OrthoDB" id="4369457at2"/>
<name>A0A516X1S9_9ACTN</name>
<reference evidence="1 2" key="1">
    <citation type="submission" date="2019-07" db="EMBL/GenBank/DDBJ databases">
        <title>Tomitella cavernea sp. nov., an actinomycete isolated from soil.</title>
        <authorList>
            <person name="Cheng J."/>
        </authorList>
    </citation>
    <scope>NUCLEOTIDE SEQUENCE [LARGE SCALE GENOMIC DNA]</scope>
    <source>
        <strain evidence="1 2">HY188</strain>
    </source>
</reference>
<sequence>MVARTVDTVFADVSGYQRPVDDGYPHRVLSIKSNDGTIRDPNFPGNYRWMRGALDDGRLEFGIVYFYWRPNWRTCVSVQQSMIEAAGGLHPRIACMIDVESDRSQYGDHSAGINGAFGLLARWLGDRRRVIGYANAGDFRSMWPDRPAGLRMIGAGYPVDPRLPGEIAHQYTDGTLGGIPGYPTGAPPFGPCDMNLAAGVDAAALAAECGIAPRGRQAPALDARAVEQHTGKAAE</sequence>
<accession>A0A516X1S9</accession>
<protein>
    <submittedName>
        <fullName evidence="1">Uncharacterized protein</fullName>
    </submittedName>
</protein>
<dbReference type="SUPFAM" id="SSF51445">
    <property type="entry name" value="(Trans)glycosidases"/>
    <property type="match status" value="1"/>
</dbReference>
<dbReference type="AlphaFoldDB" id="A0A516X1S9"/>
<gene>
    <name evidence="1" type="ORF">FO059_06485</name>
</gene>
<dbReference type="Proteomes" id="UP000317344">
    <property type="component" value="Chromosome"/>
</dbReference>
<dbReference type="RefSeq" id="WP_143907337.1">
    <property type="nucleotide sequence ID" value="NZ_CP041765.1"/>
</dbReference>
<keyword evidence="2" id="KW-1185">Reference proteome</keyword>
<dbReference type="EMBL" id="CP041765">
    <property type="protein sequence ID" value="QDQ97044.1"/>
    <property type="molecule type" value="Genomic_DNA"/>
</dbReference>
<dbReference type="InterPro" id="IPR017853">
    <property type="entry name" value="GH"/>
</dbReference>
<evidence type="ECO:0000313" key="1">
    <source>
        <dbReference type="EMBL" id="QDQ97044.1"/>
    </source>
</evidence>
<organism evidence="1 2">
    <name type="scientific">Tomitella fengzijianii</name>
    <dbReference type="NCBI Taxonomy" id="2597660"/>
    <lineage>
        <taxon>Bacteria</taxon>
        <taxon>Bacillati</taxon>
        <taxon>Actinomycetota</taxon>
        <taxon>Actinomycetes</taxon>
        <taxon>Mycobacteriales</taxon>
        <taxon>Tomitella</taxon>
    </lineage>
</organism>
<proteinExistence type="predicted"/>